<dbReference type="PANTHER" id="PTHR10266:SF3">
    <property type="entry name" value="CYTOCHROME C1, HEME PROTEIN, MITOCHONDRIAL"/>
    <property type="match status" value="1"/>
</dbReference>
<dbReference type="GO" id="GO:0009055">
    <property type="term" value="F:electron transfer activity"/>
    <property type="evidence" value="ECO:0007669"/>
    <property type="project" value="InterPro"/>
</dbReference>
<evidence type="ECO:0000256" key="6">
    <source>
        <dbReference type="ARBA" id="ARBA00022660"/>
    </source>
</evidence>
<dbReference type="OrthoDB" id="5925at2759"/>
<keyword evidence="14 17" id="KW-0472">Membrane</keyword>
<dbReference type="InterPro" id="IPR021157">
    <property type="entry name" value="Cyt_c1_TM_anchor_C"/>
</dbReference>
<dbReference type="Proteomes" id="UP000250275">
    <property type="component" value="Unassembled WGS sequence"/>
</dbReference>
<comment type="cofactor">
    <cofactor evidence="15">
        <name>heme c</name>
        <dbReference type="ChEBI" id="CHEBI:61717"/>
    </cofactor>
    <text evidence="15">Binds 1 heme c group covalently per subunit.</text>
</comment>
<protein>
    <submittedName>
        <fullName evidence="18">Cytochrome c1, heme protein, mitochondrial</fullName>
    </submittedName>
</protein>
<sequence length="339" mass="38217">MAIVERFGRAVSTRCRKFRWIAVNETSCTRSSGGKRGNAWLGILAGMMGSCGMVLYFLDESSVKAFGELEISLPKYPWAFNGVFKSFDHAALRRGWLIYRTVCHTCHSLQFVRFSHLIDVTHTIEEVQDGPDDKGNYYTRPGKLSDFVPSPYPNEEAARAANFGAYPPDLTYMILTRKRGLDYVFSLLTGWMDPPAGIAMPNDQYFNAYFSGGFTTMPRTFYDGMVEYDDDTPATESQMAKDVVEFLMWTASCEHDERKIMTLKCLGIFLILILSVGHVNRRNWSHMRSRCIAYVPQSVTRDPRLAEAPSLVQRSARECKRSSTTTTTTTTGGGTPSIR</sequence>
<dbReference type="InterPro" id="IPR002326">
    <property type="entry name" value="Cyt_c1"/>
</dbReference>
<dbReference type="AlphaFoldDB" id="A0A310SL46"/>
<feature type="binding site" description="covalent" evidence="15">
    <location>
        <position position="107"/>
    </location>
    <ligand>
        <name>heme c</name>
        <dbReference type="ChEBI" id="CHEBI:61717"/>
    </ligand>
</feature>
<gene>
    <name evidence="18" type="ORF">WN48_05580</name>
</gene>
<evidence type="ECO:0000256" key="14">
    <source>
        <dbReference type="ARBA" id="ARBA00023136"/>
    </source>
</evidence>
<keyword evidence="13" id="KW-0496">Mitochondrion</keyword>
<evidence type="ECO:0000313" key="19">
    <source>
        <dbReference type="Proteomes" id="UP000250275"/>
    </source>
</evidence>
<dbReference type="EMBL" id="KQ763441">
    <property type="protein sequence ID" value="OAD55105.1"/>
    <property type="molecule type" value="Genomic_DNA"/>
</dbReference>
<dbReference type="GO" id="GO:0006122">
    <property type="term" value="P:mitochondrial electron transport, ubiquinol to cytochrome c"/>
    <property type="evidence" value="ECO:0007669"/>
    <property type="project" value="TreeGrafter"/>
</dbReference>
<evidence type="ECO:0000256" key="15">
    <source>
        <dbReference type="PIRSR" id="PIRSR602326-1"/>
    </source>
</evidence>
<evidence type="ECO:0000256" key="11">
    <source>
        <dbReference type="ARBA" id="ARBA00022989"/>
    </source>
</evidence>
<evidence type="ECO:0000256" key="3">
    <source>
        <dbReference type="ARBA" id="ARBA00006488"/>
    </source>
</evidence>
<feature type="binding site" description="covalent" evidence="15">
    <location>
        <position position="217"/>
    </location>
    <ligand>
        <name>heme c</name>
        <dbReference type="ChEBI" id="CHEBI:61717"/>
    </ligand>
</feature>
<evidence type="ECO:0000256" key="5">
    <source>
        <dbReference type="ARBA" id="ARBA00022617"/>
    </source>
</evidence>
<comment type="function">
    <text evidence="1">Electron carrier protein. The oxidized form of the cytochrome c heme group can accept an electron from the heme group of the cytochrome c1 subunit of cytochrome reductase. Cytochrome c then transfers this electron to the cytochrome oxidase complex, the final protein carrier in the mitochondrial electron-transport chain.</text>
</comment>
<feature type="region of interest" description="Disordered" evidence="16">
    <location>
        <begin position="310"/>
        <end position="339"/>
    </location>
</feature>
<dbReference type="GO" id="GO:0046872">
    <property type="term" value="F:metal ion binding"/>
    <property type="evidence" value="ECO:0007669"/>
    <property type="project" value="UniProtKB-KW"/>
</dbReference>
<comment type="similarity">
    <text evidence="3">Belongs to the cytochrome c family.</text>
</comment>
<evidence type="ECO:0000256" key="10">
    <source>
        <dbReference type="ARBA" id="ARBA00022982"/>
    </source>
</evidence>
<evidence type="ECO:0000256" key="4">
    <source>
        <dbReference type="ARBA" id="ARBA00022448"/>
    </source>
</evidence>
<evidence type="ECO:0000256" key="17">
    <source>
        <dbReference type="SAM" id="Phobius"/>
    </source>
</evidence>
<evidence type="ECO:0000256" key="7">
    <source>
        <dbReference type="ARBA" id="ARBA00022692"/>
    </source>
</evidence>
<accession>A0A310SL46</accession>
<evidence type="ECO:0000256" key="1">
    <source>
        <dbReference type="ARBA" id="ARBA00002555"/>
    </source>
</evidence>
<keyword evidence="19" id="KW-1185">Reference proteome</keyword>
<proteinExistence type="inferred from homology"/>
<dbReference type="SUPFAM" id="SSF81496">
    <property type="entry name" value="Cytochrome c1 subunit of cytochrome bc1 complex (Ubiquinol-cytochrome c reductase), transmembrane anchor"/>
    <property type="match status" value="1"/>
</dbReference>
<organism evidence="18 19">
    <name type="scientific">Eufriesea mexicana</name>
    <dbReference type="NCBI Taxonomy" id="516756"/>
    <lineage>
        <taxon>Eukaryota</taxon>
        <taxon>Metazoa</taxon>
        <taxon>Ecdysozoa</taxon>
        <taxon>Arthropoda</taxon>
        <taxon>Hexapoda</taxon>
        <taxon>Insecta</taxon>
        <taxon>Pterygota</taxon>
        <taxon>Neoptera</taxon>
        <taxon>Endopterygota</taxon>
        <taxon>Hymenoptera</taxon>
        <taxon>Apocrita</taxon>
        <taxon>Aculeata</taxon>
        <taxon>Apoidea</taxon>
        <taxon>Anthophila</taxon>
        <taxon>Apidae</taxon>
        <taxon>Eufriesea</taxon>
    </lineage>
</organism>
<keyword evidence="12 15" id="KW-0408">Iron</keyword>
<keyword evidence="8 15" id="KW-0479">Metal-binding</keyword>
<keyword evidence="10" id="KW-0249">Electron transport</keyword>
<feature type="transmembrane region" description="Helical" evidence="17">
    <location>
        <begin position="39"/>
        <end position="58"/>
    </location>
</feature>
<feature type="binding site" description="covalent" evidence="15">
    <location>
        <position position="103"/>
    </location>
    <ligand>
        <name>heme c</name>
        <dbReference type="ChEBI" id="CHEBI:61717"/>
    </ligand>
</feature>
<evidence type="ECO:0000256" key="13">
    <source>
        <dbReference type="ARBA" id="ARBA00023128"/>
    </source>
</evidence>
<keyword evidence="5 15" id="KW-0349">Heme</keyword>
<dbReference type="InterPro" id="IPR036909">
    <property type="entry name" value="Cyt_c-like_dom_sf"/>
</dbReference>
<keyword evidence="9" id="KW-0999">Mitochondrion inner membrane</keyword>
<dbReference type="PRINTS" id="PR00603">
    <property type="entry name" value="CYTOCHROMEC1"/>
</dbReference>
<dbReference type="GO" id="GO:0005743">
    <property type="term" value="C:mitochondrial inner membrane"/>
    <property type="evidence" value="ECO:0007669"/>
    <property type="project" value="UniProtKB-SubCell"/>
</dbReference>
<evidence type="ECO:0000256" key="2">
    <source>
        <dbReference type="ARBA" id="ARBA00004273"/>
    </source>
</evidence>
<reference evidence="18 19" key="1">
    <citation type="submission" date="2015-07" db="EMBL/GenBank/DDBJ databases">
        <title>The genome of Eufriesea mexicana.</title>
        <authorList>
            <person name="Pan H."/>
            <person name="Kapheim K."/>
        </authorList>
    </citation>
    <scope>NUCLEOTIDE SEQUENCE [LARGE SCALE GENOMIC DNA]</scope>
    <source>
        <strain evidence="18">0111107269</strain>
        <tissue evidence="18">Whole body</tissue>
    </source>
</reference>
<dbReference type="Gene3D" id="1.20.5.100">
    <property type="entry name" value="Cytochrome c1, transmembrane anchor, C-terminal"/>
    <property type="match status" value="1"/>
</dbReference>
<dbReference type="SUPFAM" id="SSF46626">
    <property type="entry name" value="Cytochrome c"/>
    <property type="match status" value="1"/>
</dbReference>
<evidence type="ECO:0000313" key="18">
    <source>
        <dbReference type="EMBL" id="OAD55105.1"/>
    </source>
</evidence>
<dbReference type="Gene3D" id="1.10.760.10">
    <property type="entry name" value="Cytochrome c-like domain"/>
    <property type="match status" value="1"/>
</dbReference>
<dbReference type="Pfam" id="PF02167">
    <property type="entry name" value="Cytochrom_C1"/>
    <property type="match status" value="1"/>
</dbReference>
<evidence type="ECO:0000256" key="16">
    <source>
        <dbReference type="SAM" id="MobiDB-lite"/>
    </source>
</evidence>
<evidence type="ECO:0000256" key="9">
    <source>
        <dbReference type="ARBA" id="ARBA00022792"/>
    </source>
</evidence>
<keyword evidence="11 17" id="KW-1133">Transmembrane helix</keyword>
<keyword evidence="4" id="KW-0813">Transport</keyword>
<keyword evidence="7 17" id="KW-0812">Transmembrane</keyword>
<dbReference type="PANTHER" id="PTHR10266">
    <property type="entry name" value="CYTOCHROME C1"/>
    <property type="match status" value="1"/>
</dbReference>
<evidence type="ECO:0000256" key="12">
    <source>
        <dbReference type="ARBA" id="ARBA00023004"/>
    </source>
</evidence>
<feature type="binding site" description="covalent" evidence="15">
    <location>
        <position position="106"/>
    </location>
    <ligand>
        <name>heme c</name>
        <dbReference type="ChEBI" id="CHEBI:61717"/>
    </ligand>
</feature>
<dbReference type="GO" id="GO:0020037">
    <property type="term" value="F:heme binding"/>
    <property type="evidence" value="ECO:0007669"/>
    <property type="project" value="InterPro"/>
</dbReference>
<comment type="subcellular location">
    <subcellularLocation>
        <location evidence="2">Mitochondrion inner membrane</location>
    </subcellularLocation>
</comment>
<name>A0A310SL46_9HYME</name>
<keyword evidence="6" id="KW-0679">Respiratory chain</keyword>
<evidence type="ECO:0000256" key="8">
    <source>
        <dbReference type="ARBA" id="ARBA00022723"/>
    </source>
</evidence>